<dbReference type="AlphaFoldDB" id="A0A670I773"/>
<evidence type="ECO:0000313" key="16">
    <source>
        <dbReference type="Ensembl" id="ENSPMRP00000007542.1"/>
    </source>
</evidence>
<dbReference type="GeneTree" id="ENSGT00950000182930"/>
<evidence type="ECO:0000256" key="14">
    <source>
        <dbReference type="ARBA" id="ARBA00041330"/>
    </source>
</evidence>
<feature type="signal peptide" evidence="15">
    <location>
        <begin position="1"/>
        <end position="18"/>
    </location>
</feature>
<dbReference type="GO" id="GO:0008270">
    <property type="term" value="F:zinc ion binding"/>
    <property type="evidence" value="ECO:0007669"/>
    <property type="project" value="TreeGrafter"/>
</dbReference>
<evidence type="ECO:0000256" key="8">
    <source>
        <dbReference type="ARBA" id="ARBA00023008"/>
    </source>
</evidence>
<keyword evidence="10" id="KW-1015">Disulfide bond</keyword>
<evidence type="ECO:0000256" key="6">
    <source>
        <dbReference type="ARBA" id="ARBA00022737"/>
    </source>
</evidence>
<keyword evidence="11" id="KW-0325">Glycoprotein</keyword>
<keyword evidence="7" id="KW-0862">Zinc</keyword>
<evidence type="ECO:0000256" key="2">
    <source>
        <dbReference type="ARBA" id="ARBA00022525"/>
    </source>
</evidence>
<accession>A0A670I773</accession>
<evidence type="ECO:0000256" key="3">
    <source>
        <dbReference type="ARBA" id="ARBA00022674"/>
    </source>
</evidence>
<evidence type="ECO:0000313" key="17">
    <source>
        <dbReference type="Proteomes" id="UP000472272"/>
    </source>
</evidence>
<protein>
    <recommendedName>
        <fullName evidence="13">Histidine-rich glycoprotein</fullName>
    </recommendedName>
    <alternativeName>
        <fullName evidence="14">Histidine-proline-rich glycoprotein</fullName>
    </alternativeName>
</protein>
<keyword evidence="2" id="KW-0964">Secreted</keyword>
<evidence type="ECO:0000256" key="4">
    <source>
        <dbReference type="ARBA" id="ARBA00022696"/>
    </source>
</evidence>
<dbReference type="InterPro" id="IPR046350">
    <property type="entry name" value="Cystatin_sf"/>
</dbReference>
<name>A0A670I773_PODMU</name>
<keyword evidence="3" id="KW-0358">Heparin-binding</keyword>
<organism evidence="16 17">
    <name type="scientific">Podarcis muralis</name>
    <name type="common">Wall lizard</name>
    <name type="synonym">Lacerta muralis</name>
    <dbReference type="NCBI Taxonomy" id="64176"/>
    <lineage>
        <taxon>Eukaryota</taxon>
        <taxon>Metazoa</taxon>
        <taxon>Chordata</taxon>
        <taxon>Craniata</taxon>
        <taxon>Vertebrata</taxon>
        <taxon>Euteleostomi</taxon>
        <taxon>Lepidosauria</taxon>
        <taxon>Squamata</taxon>
        <taxon>Bifurcata</taxon>
        <taxon>Unidentata</taxon>
        <taxon>Episquamata</taxon>
        <taxon>Laterata</taxon>
        <taxon>Lacertibaenia</taxon>
        <taxon>Lacertidae</taxon>
        <taxon>Podarcis</taxon>
    </lineage>
</organism>
<dbReference type="GO" id="GO:0004869">
    <property type="term" value="F:cysteine-type endopeptidase inhibitor activity"/>
    <property type="evidence" value="ECO:0007669"/>
    <property type="project" value="InterPro"/>
</dbReference>
<dbReference type="GO" id="GO:0004867">
    <property type="term" value="F:serine-type endopeptidase inhibitor activity"/>
    <property type="evidence" value="ECO:0007669"/>
    <property type="project" value="TreeGrafter"/>
</dbReference>
<evidence type="ECO:0000256" key="11">
    <source>
        <dbReference type="ARBA" id="ARBA00023180"/>
    </source>
</evidence>
<reference evidence="16" key="2">
    <citation type="submission" date="2025-08" db="UniProtKB">
        <authorList>
            <consortium name="Ensembl"/>
        </authorList>
    </citation>
    <scope>IDENTIFICATION</scope>
</reference>
<evidence type="ECO:0000256" key="10">
    <source>
        <dbReference type="ARBA" id="ARBA00023157"/>
    </source>
</evidence>
<keyword evidence="8" id="KW-0186">Copper</keyword>
<keyword evidence="4" id="KW-0356">Hemostasis</keyword>
<dbReference type="Ensembl" id="ENSPMRT00000008072.1">
    <property type="protein sequence ID" value="ENSPMRP00000007542.1"/>
    <property type="gene ID" value="ENSPMRG00000005082.1"/>
</dbReference>
<evidence type="ECO:0000256" key="15">
    <source>
        <dbReference type="SAM" id="SignalP"/>
    </source>
</evidence>
<evidence type="ECO:0000256" key="7">
    <source>
        <dbReference type="ARBA" id="ARBA00022833"/>
    </source>
</evidence>
<evidence type="ECO:0000256" key="13">
    <source>
        <dbReference type="ARBA" id="ARBA00039613"/>
    </source>
</evidence>
<dbReference type="OMA" id="HNTSIEY"/>
<keyword evidence="6" id="KW-0677">Repeat</keyword>
<dbReference type="Proteomes" id="UP000472272">
    <property type="component" value="Chromosome 5"/>
</dbReference>
<comment type="subcellular location">
    <subcellularLocation>
        <location evidence="1">Secreted</location>
    </subcellularLocation>
</comment>
<dbReference type="PANTHER" id="PTHR13814">
    <property type="entry name" value="FETUIN"/>
    <property type="match status" value="1"/>
</dbReference>
<dbReference type="InterPro" id="IPR000010">
    <property type="entry name" value="Cystatin_dom"/>
</dbReference>
<evidence type="ECO:0000256" key="5">
    <source>
        <dbReference type="ARBA" id="ARBA00022729"/>
    </source>
</evidence>
<dbReference type="GO" id="GO:0042730">
    <property type="term" value="P:fibrinolysis"/>
    <property type="evidence" value="ECO:0007669"/>
    <property type="project" value="UniProtKB-KW"/>
</dbReference>
<evidence type="ECO:0000256" key="9">
    <source>
        <dbReference type="ARBA" id="ARBA00023084"/>
    </source>
</evidence>
<keyword evidence="9" id="KW-0094">Blood coagulation</keyword>
<dbReference type="SUPFAM" id="SSF54403">
    <property type="entry name" value="Cystatin/monellin"/>
    <property type="match status" value="1"/>
</dbReference>
<dbReference type="GO" id="GO:0008201">
    <property type="term" value="F:heparin binding"/>
    <property type="evidence" value="ECO:0007669"/>
    <property type="project" value="UniProtKB-KW"/>
</dbReference>
<dbReference type="GO" id="GO:0051918">
    <property type="term" value="P:negative regulation of fibrinolysis"/>
    <property type="evidence" value="ECO:0007669"/>
    <property type="project" value="TreeGrafter"/>
</dbReference>
<sequence length="122" mass="13089">MELLAAAVLMAVLMGSNGENQAAVVSADCNDAGIEKDAGVALDLINKHRKDGYIFTLLRVADAHIQHAGNDSIMYLTLDVLETECSVLSRKNWSSCGNRPFYGDSFRPQEFAGVAGAGTQIR</sequence>
<dbReference type="CDD" id="cd00042">
    <property type="entry name" value="CY"/>
    <property type="match status" value="1"/>
</dbReference>
<reference evidence="16" key="3">
    <citation type="submission" date="2025-09" db="UniProtKB">
        <authorList>
            <consortium name="Ensembl"/>
        </authorList>
    </citation>
    <scope>IDENTIFICATION</scope>
</reference>
<keyword evidence="12" id="KW-0280">Fibrinolysis</keyword>
<feature type="chain" id="PRO_5025443088" description="Histidine-rich glycoprotein" evidence="15">
    <location>
        <begin position="19"/>
        <end position="122"/>
    </location>
</feature>
<dbReference type="GO" id="GO:0007596">
    <property type="term" value="P:blood coagulation"/>
    <property type="evidence" value="ECO:0007669"/>
    <property type="project" value="UniProtKB-KW"/>
</dbReference>
<keyword evidence="17" id="KW-1185">Reference proteome</keyword>
<evidence type="ECO:0000256" key="12">
    <source>
        <dbReference type="ARBA" id="ARBA00023281"/>
    </source>
</evidence>
<proteinExistence type="predicted"/>
<reference evidence="16 17" key="1">
    <citation type="journal article" date="2019" name="Proc. Natl. Acad. Sci. U.S.A.">
        <title>Regulatory changes in pterin and carotenoid genes underlie balanced color polymorphisms in the wall lizard.</title>
        <authorList>
            <person name="Andrade P."/>
            <person name="Pinho C."/>
            <person name="Perez I de Lanuza G."/>
            <person name="Afonso S."/>
            <person name="Brejcha J."/>
            <person name="Rubin C.J."/>
            <person name="Wallerman O."/>
            <person name="Pereira P."/>
            <person name="Sabatino S.J."/>
            <person name="Bellati A."/>
            <person name="Pellitteri-Rosa D."/>
            <person name="Bosakova Z."/>
            <person name="Bunikis I."/>
            <person name="Carretero M.A."/>
            <person name="Feiner N."/>
            <person name="Marsik P."/>
            <person name="Pauperio F."/>
            <person name="Salvi D."/>
            <person name="Soler L."/>
            <person name="While G.M."/>
            <person name="Uller T."/>
            <person name="Font E."/>
            <person name="Andersson L."/>
            <person name="Carneiro M."/>
        </authorList>
    </citation>
    <scope>NUCLEOTIDE SEQUENCE</scope>
</reference>
<dbReference type="InterPro" id="IPR050735">
    <property type="entry name" value="Kininogen_Fetuin_HRG"/>
</dbReference>
<dbReference type="Gene3D" id="3.10.450.10">
    <property type="match status" value="1"/>
</dbReference>
<keyword evidence="5 15" id="KW-0732">Signal</keyword>
<evidence type="ECO:0000256" key="1">
    <source>
        <dbReference type="ARBA" id="ARBA00004613"/>
    </source>
</evidence>
<dbReference type="GO" id="GO:0072562">
    <property type="term" value="C:blood microparticle"/>
    <property type="evidence" value="ECO:0007669"/>
    <property type="project" value="TreeGrafter"/>
</dbReference>
<dbReference type="GO" id="GO:0010543">
    <property type="term" value="P:regulation of platelet activation"/>
    <property type="evidence" value="ECO:0007669"/>
    <property type="project" value="TreeGrafter"/>
</dbReference>
<dbReference type="PANTHER" id="PTHR13814:SF3">
    <property type="entry name" value="HISTIDINE-RICH GLYCOPROTEIN"/>
    <property type="match status" value="1"/>
</dbReference>